<proteinExistence type="predicted"/>
<dbReference type="SUPFAM" id="SSF140663">
    <property type="entry name" value="TTHA0068-like"/>
    <property type="match status" value="1"/>
</dbReference>
<comment type="caution">
    <text evidence="1">The sequence shown here is derived from an EMBL/GenBank/DDBJ whole genome shotgun (WGS) entry which is preliminary data.</text>
</comment>
<dbReference type="RefSeq" id="WP_094923551.1">
    <property type="nucleotide sequence ID" value="NZ_NPIA01000003.1"/>
</dbReference>
<protein>
    <recommendedName>
        <fullName evidence="3">DUF309 domain-containing protein</fullName>
    </recommendedName>
</protein>
<sequence length="174" mass="20752">MYPKEYIQYLVYFHSLRDYFECHEVLEEYWKSEPKDKRKEYWVGLIQLAVGLYHHRRKNFAGALRMLTSAQKIIDAKKDDVEKLGLDVATLLQLLDKRIKEVESGRGYTSFNLPIADKDLLSHCQSLSLEWNSIWGTKSDLSNEFLLHKHKKRDRKEVIETRKAQLEHRKKNRS</sequence>
<dbReference type="Proteomes" id="UP000217083">
    <property type="component" value="Unassembled WGS sequence"/>
</dbReference>
<reference evidence="1" key="1">
    <citation type="submission" date="2017-08" db="EMBL/GenBank/DDBJ databases">
        <authorList>
            <person name="de Groot N.N."/>
        </authorList>
    </citation>
    <scope>NUCLEOTIDE SEQUENCE [LARGE SCALE GENOMIC DNA]</scope>
    <source>
        <strain evidence="1">SA5d-4</strain>
    </source>
</reference>
<evidence type="ECO:0000313" key="1">
    <source>
        <dbReference type="EMBL" id="OZM57147.1"/>
    </source>
</evidence>
<organism evidence="1 2">
    <name type="scientific">Lottiidibacillus patelloidae</name>
    <dbReference type="NCBI Taxonomy" id="2670334"/>
    <lineage>
        <taxon>Bacteria</taxon>
        <taxon>Bacillati</taxon>
        <taxon>Bacillota</taxon>
        <taxon>Bacilli</taxon>
        <taxon>Bacillales</taxon>
        <taxon>Bacillaceae</taxon>
        <taxon>Lottiidibacillus</taxon>
    </lineage>
</organism>
<dbReference type="Gene3D" id="1.10.3450.10">
    <property type="entry name" value="TTHA0068-like"/>
    <property type="match status" value="1"/>
</dbReference>
<keyword evidence="2" id="KW-1185">Reference proteome</keyword>
<dbReference type="PANTHER" id="PTHR34796">
    <property type="entry name" value="EXPRESSED PROTEIN"/>
    <property type="match status" value="1"/>
</dbReference>
<evidence type="ECO:0008006" key="3">
    <source>
        <dbReference type="Google" id="ProtNLM"/>
    </source>
</evidence>
<name>A0A263BUZ0_9BACI</name>
<dbReference type="InterPro" id="IPR005500">
    <property type="entry name" value="DUF309"/>
</dbReference>
<dbReference type="PANTHER" id="PTHR34796:SF1">
    <property type="entry name" value="EXPRESSED PROTEIN"/>
    <property type="match status" value="1"/>
</dbReference>
<reference evidence="1" key="2">
    <citation type="submission" date="2017-09" db="EMBL/GenBank/DDBJ databases">
        <title>Bacillus patelloidae sp. nov., isolated from the intestinal tract of a marine limpet.</title>
        <authorList>
            <person name="Liu R."/>
            <person name="Dong C."/>
            <person name="Shao Z."/>
        </authorList>
    </citation>
    <scope>NUCLEOTIDE SEQUENCE [LARGE SCALE GENOMIC DNA]</scope>
    <source>
        <strain evidence="1">SA5d-4</strain>
    </source>
</reference>
<dbReference type="AlphaFoldDB" id="A0A263BUZ0"/>
<dbReference type="EMBL" id="NPIA01000003">
    <property type="protein sequence ID" value="OZM57147.1"/>
    <property type="molecule type" value="Genomic_DNA"/>
</dbReference>
<accession>A0A263BUZ0</accession>
<evidence type="ECO:0000313" key="2">
    <source>
        <dbReference type="Proteomes" id="UP000217083"/>
    </source>
</evidence>
<dbReference type="InterPro" id="IPR023203">
    <property type="entry name" value="TTHA0068_sf"/>
</dbReference>
<gene>
    <name evidence="1" type="ORF">CIB95_06665</name>
</gene>
<dbReference type="Pfam" id="PF03745">
    <property type="entry name" value="DUF309"/>
    <property type="match status" value="1"/>
</dbReference>